<dbReference type="AlphaFoldDB" id="A0A7W5E5E4"/>
<dbReference type="EMBL" id="JACHXU010000028">
    <property type="protein sequence ID" value="MBB3209893.1"/>
    <property type="molecule type" value="Genomic_DNA"/>
</dbReference>
<reference evidence="2 3" key="1">
    <citation type="submission" date="2020-08" db="EMBL/GenBank/DDBJ databases">
        <title>Genomic Encyclopedia of Type Strains, Phase III (KMG-III): the genomes of soil and plant-associated and newly described type strains.</title>
        <authorList>
            <person name="Whitman W."/>
        </authorList>
    </citation>
    <scope>NUCLEOTIDE SEQUENCE [LARGE SCALE GENOMIC DNA]</scope>
    <source>
        <strain evidence="2 3">CECT 8075</strain>
    </source>
</reference>
<sequence>MRHVARFRKHMLTLIAGSTIMVGSPTLLQGEDTPGYYTDPSTGIVYRKVVRTIERPVVETKIAQRQETVYKPKTVVETRPTTRRTYTPVTEFRWVPRVEGRWNPFRQPTVAYHHVPETRWQSRDEVIAETKTQVQWEAVTQTVDVPQRLTRIAREEQVDFEPVGRVAPPAARTLASNVAPEIAARLRPLDTSAPVQPLGTSGATPTSSSFVTRDDNRSSLQSGLRATELAPDAARGYTQPLGIGNTTGVAGLSVPRIWR</sequence>
<keyword evidence="3" id="KW-1185">Reference proteome</keyword>
<comment type="caution">
    <text evidence="2">The sequence shown here is derived from an EMBL/GenBank/DDBJ whole genome shotgun (WGS) entry which is preliminary data.</text>
</comment>
<feature type="compositionally biased region" description="Polar residues" evidence="1">
    <location>
        <begin position="198"/>
        <end position="211"/>
    </location>
</feature>
<gene>
    <name evidence="2" type="ORF">FHS27_005738</name>
</gene>
<accession>A0A7W5E5E4</accession>
<organism evidence="2 3">
    <name type="scientific">Aporhodopirellula rubra</name>
    <dbReference type="NCBI Taxonomy" id="980271"/>
    <lineage>
        <taxon>Bacteria</taxon>
        <taxon>Pseudomonadati</taxon>
        <taxon>Planctomycetota</taxon>
        <taxon>Planctomycetia</taxon>
        <taxon>Pirellulales</taxon>
        <taxon>Pirellulaceae</taxon>
        <taxon>Aporhodopirellula</taxon>
    </lineage>
</organism>
<dbReference type="RefSeq" id="WP_184308842.1">
    <property type="nucleotide sequence ID" value="NZ_JACHXU010000028.1"/>
</dbReference>
<evidence type="ECO:0000256" key="1">
    <source>
        <dbReference type="SAM" id="MobiDB-lite"/>
    </source>
</evidence>
<protein>
    <submittedName>
        <fullName evidence="2">Uncharacterized protein</fullName>
    </submittedName>
</protein>
<evidence type="ECO:0000313" key="2">
    <source>
        <dbReference type="EMBL" id="MBB3209893.1"/>
    </source>
</evidence>
<evidence type="ECO:0000313" key="3">
    <source>
        <dbReference type="Proteomes" id="UP000536179"/>
    </source>
</evidence>
<dbReference type="Proteomes" id="UP000536179">
    <property type="component" value="Unassembled WGS sequence"/>
</dbReference>
<proteinExistence type="predicted"/>
<feature type="region of interest" description="Disordered" evidence="1">
    <location>
        <begin position="192"/>
        <end position="221"/>
    </location>
</feature>
<name>A0A7W5E5E4_9BACT</name>